<dbReference type="EMBL" id="BOPB01000005">
    <property type="protein sequence ID" value="GIJ20606.1"/>
    <property type="molecule type" value="Genomic_DNA"/>
</dbReference>
<feature type="signal peptide" evidence="1">
    <location>
        <begin position="1"/>
        <end position="23"/>
    </location>
</feature>
<sequence length="293" mass="29685">MSIRRSGRLAVVPLLLLTSAACGQQAGGVGSGEADSPERSYSADAVVFRMDHTGGFVTPAMLATRLPTISVYGDGRVITQGPVTLIYPGPALPNLQVATISATEVDELLKAARAAGVGSAADLGRPPVSDAPSTRFTVLGDNGVEESEVYALAESDGAEAGLTADQRAGRDKLREFADSLTAGSGPLAAGQADTQPYAPSAVAAVAEPWTANADAGEQPEVAWPGPALPGPELGQGVGLGCVTVTGDEAQQVLTAAAAANAATPWVSDGKRWTVTLRPLLPDETDCGDLAANR</sequence>
<name>A0ABQ4IRS8_9ACTN</name>
<keyword evidence="1" id="KW-0732">Signal</keyword>
<accession>A0ABQ4IRS8</accession>
<protein>
    <submittedName>
        <fullName evidence="2">Uncharacterized protein</fullName>
    </submittedName>
</protein>
<keyword evidence="3" id="KW-1185">Reference proteome</keyword>
<dbReference type="PROSITE" id="PS51257">
    <property type="entry name" value="PROKAR_LIPOPROTEIN"/>
    <property type="match status" value="1"/>
</dbReference>
<comment type="caution">
    <text evidence="2">The sequence shown here is derived from an EMBL/GenBank/DDBJ whole genome shotgun (WGS) entry which is preliminary data.</text>
</comment>
<evidence type="ECO:0000313" key="2">
    <source>
        <dbReference type="EMBL" id="GIJ20606.1"/>
    </source>
</evidence>
<feature type="chain" id="PRO_5047045943" evidence="1">
    <location>
        <begin position="24"/>
        <end position="293"/>
    </location>
</feature>
<gene>
    <name evidence="2" type="ORF">Vlu01_12300</name>
</gene>
<reference evidence="2 3" key="1">
    <citation type="submission" date="2021-01" db="EMBL/GenBank/DDBJ databases">
        <title>Whole genome shotgun sequence of Verrucosispora lutea NBRC 106530.</title>
        <authorList>
            <person name="Komaki H."/>
            <person name="Tamura T."/>
        </authorList>
    </citation>
    <scope>NUCLEOTIDE SEQUENCE [LARGE SCALE GENOMIC DNA]</scope>
    <source>
        <strain evidence="2 3">NBRC 106530</strain>
    </source>
</reference>
<evidence type="ECO:0000256" key="1">
    <source>
        <dbReference type="SAM" id="SignalP"/>
    </source>
</evidence>
<evidence type="ECO:0000313" key="3">
    <source>
        <dbReference type="Proteomes" id="UP000643165"/>
    </source>
</evidence>
<organism evidence="2 3">
    <name type="scientific">Micromonospora lutea</name>
    <dbReference type="NCBI Taxonomy" id="419825"/>
    <lineage>
        <taxon>Bacteria</taxon>
        <taxon>Bacillati</taxon>
        <taxon>Actinomycetota</taxon>
        <taxon>Actinomycetes</taxon>
        <taxon>Micromonosporales</taxon>
        <taxon>Micromonosporaceae</taxon>
        <taxon>Micromonospora</taxon>
    </lineage>
</organism>
<dbReference type="RefSeq" id="WP_203995254.1">
    <property type="nucleotide sequence ID" value="NZ_BOPB01000005.1"/>
</dbReference>
<proteinExistence type="predicted"/>
<dbReference type="Proteomes" id="UP000643165">
    <property type="component" value="Unassembled WGS sequence"/>
</dbReference>